<proteinExistence type="predicted"/>
<dbReference type="AlphaFoldDB" id="A0A0E9WWE5"/>
<name>A0A0E9WWE5_ANGAN</name>
<protein>
    <submittedName>
        <fullName evidence="1">Uncharacterized protein</fullName>
    </submittedName>
</protein>
<dbReference type="EMBL" id="GBXM01013888">
    <property type="protein sequence ID" value="JAH94689.1"/>
    <property type="molecule type" value="Transcribed_RNA"/>
</dbReference>
<accession>A0A0E9WWE5</accession>
<sequence length="71" mass="8172">MTVMFTKLSIDFEGICHSVVFAIHNVTHPLGYFFDVKSIQLFLRRNVFYGRPSSCLSRAKCQLNELSRLGM</sequence>
<evidence type="ECO:0000313" key="1">
    <source>
        <dbReference type="EMBL" id="JAH94689.1"/>
    </source>
</evidence>
<organism evidence="1">
    <name type="scientific">Anguilla anguilla</name>
    <name type="common">European freshwater eel</name>
    <name type="synonym">Muraena anguilla</name>
    <dbReference type="NCBI Taxonomy" id="7936"/>
    <lineage>
        <taxon>Eukaryota</taxon>
        <taxon>Metazoa</taxon>
        <taxon>Chordata</taxon>
        <taxon>Craniata</taxon>
        <taxon>Vertebrata</taxon>
        <taxon>Euteleostomi</taxon>
        <taxon>Actinopterygii</taxon>
        <taxon>Neopterygii</taxon>
        <taxon>Teleostei</taxon>
        <taxon>Anguilliformes</taxon>
        <taxon>Anguillidae</taxon>
        <taxon>Anguilla</taxon>
    </lineage>
</organism>
<reference evidence="1" key="1">
    <citation type="submission" date="2014-11" db="EMBL/GenBank/DDBJ databases">
        <authorList>
            <person name="Amaro Gonzalez C."/>
        </authorList>
    </citation>
    <scope>NUCLEOTIDE SEQUENCE</scope>
</reference>
<reference evidence="1" key="2">
    <citation type="journal article" date="2015" name="Fish Shellfish Immunol.">
        <title>Early steps in the European eel (Anguilla anguilla)-Vibrio vulnificus interaction in the gills: Role of the RtxA13 toxin.</title>
        <authorList>
            <person name="Callol A."/>
            <person name="Pajuelo D."/>
            <person name="Ebbesson L."/>
            <person name="Teles M."/>
            <person name="MacKenzie S."/>
            <person name="Amaro C."/>
        </authorList>
    </citation>
    <scope>NUCLEOTIDE SEQUENCE</scope>
</reference>